<evidence type="ECO:0000256" key="5">
    <source>
        <dbReference type="ARBA" id="ARBA00023242"/>
    </source>
</evidence>
<keyword evidence="5" id="KW-0539">Nucleus</keyword>
<dbReference type="GO" id="GO:0000981">
    <property type="term" value="F:DNA-binding transcription factor activity, RNA polymerase II-specific"/>
    <property type="evidence" value="ECO:0007669"/>
    <property type="project" value="InterPro"/>
</dbReference>
<dbReference type="CDD" id="cd12148">
    <property type="entry name" value="fungal_TF_MHR"/>
    <property type="match status" value="1"/>
</dbReference>
<sequence length="612" mass="67825">MSDASSEGSSCITSFPASSKGTITSAGRVRIARACGNCRTRKIKCDGKLPQCTPCTRTTTRVLEGPCDYEDNRTRVQLLERDVSRLEARLKELKDPSLVGTVKLSKPYVGSINTSDATLKACAIVNGPAHLLEVFDPKTNKEPPAELSRFLIDAFLPHAPDFGFFLNIERFRSAALLPESSSRALKPTRGLLSAVHVLGLRLSGTGPTTPQEEARIAAYLTRAINDATKMMVTETANPFVVVENIQAELLLATFLFCHGRLLEGQYHLTQAISLAIGAKLHKIRSSHEDSATGMNSPLLPPTSDPMVEGERINAFWTVFILSNCWDATVDTSTSLIAVFGDGNLEVDLPWPLTMPEYQQEGFPPDLPRGTWTVQKFLTQIVPDVSSSNEFSKLAMYAKASILFKRARKIEWHLQRGQEIPDTPPNRVLCDLIESFVASLPPLKGTVIRFAPSELGFPYNTVSGEFSTIGMQLVTLTLAHASIIHVYSVTVETNAASMKKSFDAAKACVEALRNPEVRMYFKRSSRINPCFGCLWENVCQVFVKWIRTARSRVDAEDVRMMFGISEDEVIELLEVIMGVMHSYAWRSPILKQVLEKVRKAYQEIPPSKVYTLS</sequence>
<evidence type="ECO:0000256" key="6">
    <source>
        <dbReference type="SAM" id="Coils"/>
    </source>
</evidence>
<dbReference type="PROSITE" id="PS50048">
    <property type="entry name" value="ZN2_CY6_FUNGAL_2"/>
    <property type="match status" value="1"/>
</dbReference>
<dbReference type="Pfam" id="PF04082">
    <property type="entry name" value="Fungal_trans"/>
    <property type="match status" value="1"/>
</dbReference>
<dbReference type="GO" id="GO:0005634">
    <property type="term" value="C:nucleus"/>
    <property type="evidence" value="ECO:0007669"/>
    <property type="project" value="UniProtKB-SubCell"/>
</dbReference>
<comment type="caution">
    <text evidence="9">The sequence shown here is derived from an EMBL/GenBank/DDBJ whole genome shotgun (WGS) entry which is preliminary data.</text>
</comment>
<accession>V2XX64</accession>
<dbReference type="GO" id="GO:0003677">
    <property type="term" value="F:DNA binding"/>
    <property type="evidence" value="ECO:0007669"/>
    <property type="project" value="InterPro"/>
</dbReference>
<protein>
    <recommendedName>
        <fullName evidence="8">Zn(2)-C6 fungal-type domain-containing protein</fullName>
    </recommendedName>
</protein>
<dbReference type="OrthoDB" id="2309723at2759"/>
<organism evidence="9 10">
    <name type="scientific">Moniliophthora roreri (strain MCA 2997)</name>
    <name type="common">Cocoa frosty pod rot fungus</name>
    <name type="synonym">Crinipellis roreri</name>
    <dbReference type="NCBI Taxonomy" id="1381753"/>
    <lineage>
        <taxon>Eukaryota</taxon>
        <taxon>Fungi</taxon>
        <taxon>Dikarya</taxon>
        <taxon>Basidiomycota</taxon>
        <taxon>Agaricomycotina</taxon>
        <taxon>Agaricomycetes</taxon>
        <taxon>Agaricomycetidae</taxon>
        <taxon>Agaricales</taxon>
        <taxon>Marasmiineae</taxon>
        <taxon>Marasmiaceae</taxon>
        <taxon>Moniliophthora</taxon>
    </lineage>
</organism>
<keyword evidence="2" id="KW-0479">Metal-binding</keyword>
<dbReference type="Gene3D" id="4.10.240.10">
    <property type="entry name" value="Zn(2)-C6 fungal-type DNA-binding domain"/>
    <property type="match status" value="1"/>
</dbReference>
<dbReference type="STRING" id="1381753.V2XX64"/>
<dbReference type="InterPro" id="IPR036864">
    <property type="entry name" value="Zn2-C6_fun-type_DNA-bd_sf"/>
</dbReference>
<dbReference type="EMBL" id="AWSO01001385">
    <property type="protein sequence ID" value="ESK84004.1"/>
    <property type="molecule type" value="Genomic_DNA"/>
</dbReference>
<name>V2XX64_MONRO</name>
<feature type="domain" description="Zn(2)-C6 fungal-type" evidence="8">
    <location>
        <begin position="34"/>
        <end position="69"/>
    </location>
</feature>
<dbReference type="CDD" id="cd00067">
    <property type="entry name" value="GAL4"/>
    <property type="match status" value="1"/>
</dbReference>
<evidence type="ECO:0000259" key="8">
    <source>
        <dbReference type="PROSITE" id="PS50048"/>
    </source>
</evidence>
<dbReference type="KEGG" id="mrr:Moror_11540"/>
<dbReference type="GO" id="GO:0008270">
    <property type="term" value="F:zinc ion binding"/>
    <property type="evidence" value="ECO:0007669"/>
    <property type="project" value="InterPro"/>
</dbReference>
<proteinExistence type="predicted"/>
<dbReference type="Pfam" id="PF00172">
    <property type="entry name" value="Zn_clus"/>
    <property type="match status" value="1"/>
</dbReference>
<dbReference type="InterPro" id="IPR050815">
    <property type="entry name" value="TF_fung"/>
</dbReference>
<dbReference type="InterPro" id="IPR007219">
    <property type="entry name" value="XnlR_reg_dom"/>
</dbReference>
<dbReference type="SMART" id="SM00066">
    <property type="entry name" value="GAL4"/>
    <property type="match status" value="1"/>
</dbReference>
<evidence type="ECO:0000256" key="4">
    <source>
        <dbReference type="ARBA" id="ARBA00023163"/>
    </source>
</evidence>
<dbReference type="GO" id="GO:0006351">
    <property type="term" value="P:DNA-templated transcription"/>
    <property type="evidence" value="ECO:0007669"/>
    <property type="project" value="InterPro"/>
</dbReference>
<dbReference type="HOGENOM" id="CLU_022337_1_0_1"/>
<evidence type="ECO:0000256" key="3">
    <source>
        <dbReference type="ARBA" id="ARBA00023015"/>
    </source>
</evidence>
<dbReference type="PANTHER" id="PTHR47338:SF29">
    <property type="entry name" value="ZN(2)-C6 FUNGAL-TYPE DOMAIN-CONTAINING PROTEIN"/>
    <property type="match status" value="1"/>
</dbReference>
<keyword evidence="3" id="KW-0805">Transcription regulation</keyword>
<keyword evidence="6" id="KW-0175">Coiled coil</keyword>
<comment type="subcellular location">
    <subcellularLocation>
        <location evidence="1">Nucleus</location>
    </subcellularLocation>
</comment>
<dbReference type="Proteomes" id="UP000017559">
    <property type="component" value="Unassembled WGS sequence"/>
</dbReference>
<dbReference type="SUPFAM" id="SSF57701">
    <property type="entry name" value="Zn2/Cys6 DNA-binding domain"/>
    <property type="match status" value="1"/>
</dbReference>
<dbReference type="PANTHER" id="PTHR47338">
    <property type="entry name" value="ZN(II)2CYS6 TRANSCRIPTION FACTOR (EUROFUNG)-RELATED"/>
    <property type="match status" value="1"/>
</dbReference>
<evidence type="ECO:0000313" key="9">
    <source>
        <dbReference type="EMBL" id="ESK84004.1"/>
    </source>
</evidence>
<keyword evidence="4" id="KW-0804">Transcription</keyword>
<evidence type="ECO:0000256" key="1">
    <source>
        <dbReference type="ARBA" id="ARBA00004123"/>
    </source>
</evidence>
<gene>
    <name evidence="9" type="ORF">Moror_11540</name>
</gene>
<dbReference type="AlphaFoldDB" id="V2XX64"/>
<evidence type="ECO:0000256" key="2">
    <source>
        <dbReference type="ARBA" id="ARBA00022723"/>
    </source>
</evidence>
<keyword evidence="10" id="KW-1185">Reference proteome</keyword>
<dbReference type="InterPro" id="IPR001138">
    <property type="entry name" value="Zn2Cys6_DnaBD"/>
</dbReference>
<feature type="region of interest" description="Disordered" evidence="7">
    <location>
        <begin position="1"/>
        <end position="21"/>
    </location>
</feature>
<reference evidence="9 10" key="1">
    <citation type="journal article" date="2014" name="BMC Genomics">
        <title>Genome and secretome analysis of the hemibiotrophic fungal pathogen, Moniliophthora roreri, which causes frosty pod rot disease of cacao: mechanisms of the biotrophic and necrotrophic phases.</title>
        <authorList>
            <person name="Meinhardt L.W."/>
            <person name="Costa G.G.L."/>
            <person name="Thomazella D.P.T."/>
            <person name="Teixeira P.J.P.L."/>
            <person name="Carazzolle M.F."/>
            <person name="Schuster S.C."/>
            <person name="Carlson J.E."/>
            <person name="Guiltinan M.J."/>
            <person name="Mieczkowski P."/>
            <person name="Farmer A."/>
            <person name="Ramaraj T."/>
            <person name="Crozier J."/>
            <person name="Davis R.E."/>
            <person name="Shao J."/>
            <person name="Melnick R.L."/>
            <person name="Pereira G.A.G."/>
            <person name="Bailey B.A."/>
        </authorList>
    </citation>
    <scope>NUCLEOTIDE SEQUENCE [LARGE SCALE GENOMIC DNA]</scope>
    <source>
        <strain evidence="9 10">MCA 2997</strain>
    </source>
</reference>
<evidence type="ECO:0000313" key="10">
    <source>
        <dbReference type="Proteomes" id="UP000017559"/>
    </source>
</evidence>
<evidence type="ECO:0000256" key="7">
    <source>
        <dbReference type="SAM" id="MobiDB-lite"/>
    </source>
</evidence>
<feature type="coiled-coil region" evidence="6">
    <location>
        <begin position="69"/>
        <end position="96"/>
    </location>
</feature>